<evidence type="ECO:0000259" key="2">
    <source>
        <dbReference type="Pfam" id="PF00975"/>
    </source>
</evidence>
<dbReference type="Pfam" id="PF00975">
    <property type="entry name" value="Thioesterase"/>
    <property type="match status" value="1"/>
</dbReference>
<evidence type="ECO:0000256" key="1">
    <source>
        <dbReference type="ARBA" id="ARBA00007169"/>
    </source>
</evidence>
<dbReference type="EMBL" id="BAAAQK010000012">
    <property type="protein sequence ID" value="GAA1854564.1"/>
    <property type="molecule type" value="Genomic_DNA"/>
</dbReference>
<evidence type="ECO:0000313" key="4">
    <source>
        <dbReference type="Proteomes" id="UP001500449"/>
    </source>
</evidence>
<organism evidence="3 4">
    <name type="scientific">Pseudonocardia ailaonensis</name>
    <dbReference type="NCBI Taxonomy" id="367279"/>
    <lineage>
        <taxon>Bacteria</taxon>
        <taxon>Bacillati</taxon>
        <taxon>Actinomycetota</taxon>
        <taxon>Actinomycetes</taxon>
        <taxon>Pseudonocardiales</taxon>
        <taxon>Pseudonocardiaceae</taxon>
        <taxon>Pseudonocardia</taxon>
    </lineage>
</organism>
<dbReference type="SUPFAM" id="SSF53474">
    <property type="entry name" value="alpha/beta-Hydrolases"/>
    <property type="match status" value="1"/>
</dbReference>
<comment type="caution">
    <text evidence="3">The sequence shown here is derived from an EMBL/GenBank/DDBJ whole genome shotgun (WGS) entry which is preliminary data.</text>
</comment>
<gene>
    <name evidence="3" type="ORF">GCM10009836_38300</name>
</gene>
<feature type="domain" description="Thioesterase" evidence="2">
    <location>
        <begin position="20"/>
        <end position="232"/>
    </location>
</feature>
<dbReference type="InterPro" id="IPR012223">
    <property type="entry name" value="TEII"/>
</dbReference>
<dbReference type="PANTHER" id="PTHR11487">
    <property type="entry name" value="THIOESTERASE"/>
    <property type="match status" value="1"/>
</dbReference>
<dbReference type="InterPro" id="IPR001031">
    <property type="entry name" value="Thioesterase"/>
</dbReference>
<dbReference type="InterPro" id="IPR029058">
    <property type="entry name" value="AB_hydrolase_fold"/>
</dbReference>
<protein>
    <submittedName>
        <fullName evidence="3">Alpha/beta fold hydrolase</fullName>
    </submittedName>
</protein>
<sequence>MTAAAVRRLRDVPPVGGTALVCLPHAGAGASSFARWLRLFPEPIGLLRVQLPGREDAAGEEPLRSVADAVVLLLPELRELPRVALYGHSMGALVAFELATALEAAGRPPVHLFVSGRRAPHLASRRAPIHHLPDDEFAAALGGALTGPPAFRRYALRLTRADLTLSEDYAGGLEPRLDCPVTGFHGLGDPIVDLDQAGAWSDVTTGRFALHTFTGDHLFHQQHREALAAHMTEAITTGGLTAGASA</sequence>
<dbReference type="RefSeq" id="WP_344418568.1">
    <property type="nucleotide sequence ID" value="NZ_BAAAQK010000012.1"/>
</dbReference>
<reference evidence="3 4" key="1">
    <citation type="journal article" date="2019" name="Int. J. Syst. Evol. Microbiol.">
        <title>The Global Catalogue of Microorganisms (GCM) 10K type strain sequencing project: providing services to taxonomists for standard genome sequencing and annotation.</title>
        <authorList>
            <consortium name="The Broad Institute Genomics Platform"/>
            <consortium name="The Broad Institute Genome Sequencing Center for Infectious Disease"/>
            <person name="Wu L."/>
            <person name="Ma J."/>
        </authorList>
    </citation>
    <scope>NUCLEOTIDE SEQUENCE [LARGE SCALE GENOMIC DNA]</scope>
    <source>
        <strain evidence="3 4">JCM 16009</strain>
    </source>
</reference>
<dbReference type="GO" id="GO:0016787">
    <property type="term" value="F:hydrolase activity"/>
    <property type="evidence" value="ECO:0007669"/>
    <property type="project" value="UniProtKB-KW"/>
</dbReference>
<dbReference type="Proteomes" id="UP001500449">
    <property type="component" value="Unassembled WGS sequence"/>
</dbReference>
<evidence type="ECO:0000313" key="3">
    <source>
        <dbReference type="EMBL" id="GAA1854564.1"/>
    </source>
</evidence>
<dbReference type="PANTHER" id="PTHR11487:SF0">
    <property type="entry name" value="S-ACYL FATTY ACID SYNTHASE THIOESTERASE, MEDIUM CHAIN"/>
    <property type="match status" value="1"/>
</dbReference>
<dbReference type="Gene3D" id="3.40.50.1820">
    <property type="entry name" value="alpha/beta hydrolase"/>
    <property type="match status" value="1"/>
</dbReference>
<keyword evidence="3" id="KW-0378">Hydrolase</keyword>
<proteinExistence type="inferred from homology"/>
<accession>A0ABN2N728</accession>
<comment type="similarity">
    <text evidence="1">Belongs to the thioesterase family.</text>
</comment>
<keyword evidence="4" id="KW-1185">Reference proteome</keyword>
<name>A0ABN2N728_9PSEU</name>